<name>A0ABS9Q8U5_9HYPH</name>
<reference evidence="9 10" key="1">
    <citation type="submission" date="2022-02" db="EMBL/GenBank/DDBJ databases">
        <title>Draft genome sequence of Mezorhizobium retamae strain IRAMC:0171 isolated from Retama raetam nodules.</title>
        <authorList>
            <person name="Bengaied R."/>
            <person name="Sbissi I."/>
            <person name="Huber K."/>
            <person name="Ghodbane F."/>
            <person name="Nouioui I."/>
            <person name="Tarhouni M."/>
            <person name="Gtari M."/>
        </authorList>
    </citation>
    <scope>NUCLEOTIDE SEQUENCE [LARGE SCALE GENOMIC DNA]</scope>
    <source>
        <strain evidence="9 10">IRAMC:0171</strain>
    </source>
</reference>
<keyword evidence="4" id="KW-1003">Cell membrane</keyword>
<feature type="transmembrane region" description="Helical" evidence="8">
    <location>
        <begin position="229"/>
        <end position="255"/>
    </location>
</feature>
<feature type="transmembrane region" description="Helical" evidence="8">
    <location>
        <begin position="168"/>
        <end position="187"/>
    </location>
</feature>
<evidence type="ECO:0000256" key="7">
    <source>
        <dbReference type="ARBA" id="ARBA00023136"/>
    </source>
</evidence>
<evidence type="ECO:0000256" key="5">
    <source>
        <dbReference type="ARBA" id="ARBA00022692"/>
    </source>
</evidence>
<keyword evidence="6 8" id="KW-1133">Transmembrane helix</keyword>
<evidence type="ECO:0000256" key="8">
    <source>
        <dbReference type="SAM" id="Phobius"/>
    </source>
</evidence>
<dbReference type="PANTHER" id="PTHR21716">
    <property type="entry name" value="TRANSMEMBRANE PROTEIN"/>
    <property type="match status" value="1"/>
</dbReference>
<feature type="transmembrane region" description="Helical" evidence="8">
    <location>
        <begin position="286"/>
        <end position="302"/>
    </location>
</feature>
<comment type="similarity">
    <text evidence="2">Belongs to the autoinducer-2 exporter (AI-2E) (TC 2.A.86) family.</text>
</comment>
<feature type="transmembrane region" description="Helical" evidence="8">
    <location>
        <begin position="322"/>
        <end position="353"/>
    </location>
</feature>
<comment type="caution">
    <text evidence="9">The sequence shown here is derived from an EMBL/GenBank/DDBJ whole genome shotgun (WGS) entry which is preliminary data.</text>
</comment>
<dbReference type="PANTHER" id="PTHR21716:SF53">
    <property type="entry name" value="PERMEASE PERM-RELATED"/>
    <property type="match status" value="1"/>
</dbReference>
<dbReference type="EMBL" id="JAKREW010000001">
    <property type="protein sequence ID" value="MCG7503840.1"/>
    <property type="molecule type" value="Genomic_DNA"/>
</dbReference>
<evidence type="ECO:0000256" key="6">
    <source>
        <dbReference type="ARBA" id="ARBA00022989"/>
    </source>
</evidence>
<dbReference type="RefSeq" id="WP_239361779.1">
    <property type="nucleotide sequence ID" value="NZ_JAKREW010000001.1"/>
</dbReference>
<feature type="transmembrane region" description="Helical" evidence="8">
    <location>
        <begin position="142"/>
        <end position="162"/>
    </location>
</feature>
<evidence type="ECO:0000313" key="9">
    <source>
        <dbReference type="EMBL" id="MCG7503840.1"/>
    </source>
</evidence>
<dbReference type="Pfam" id="PF01594">
    <property type="entry name" value="AI-2E_transport"/>
    <property type="match status" value="1"/>
</dbReference>
<evidence type="ECO:0000256" key="4">
    <source>
        <dbReference type="ARBA" id="ARBA00022475"/>
    </source>
</evidence>
<feature type="transmembrane region" description="Helical" evidence="8">
    <location>
        <begin position="26"/>
        <end position="57"/>
    </location>
</feature>
<feature type="transmembrane region" description="Helical" evidence="8">
    <location>
        <begin position="77"/>
        <end position="99"/>
    </location>
</feature>
<keyword evidence="7 8" id="KW-0472">Membrane</keyword>
<protein>
    <submittedName>
        <fullName evidence="9">AI-2E family transporter</fullName>
    </submittedName>
</protein>
<evidence type="ECO:0000313" key="10">
    <source>
        <dbReference type="Proteomes" id="UP001201701"/>
    </source>
</evidence>
<gene>
    <name evidence="9" type="ORF">L4923_02285</name>
</gene>
<feature type="transmembrane region" description="Helical" evidence="8">
    <location>
        <begin position="261"/>
        <end position="279"/>
    </location>
</feature>
<evidence type="ECO:0000256" key="2">
    <source>
        <dbReference type="ARBA" id="ARBA00009773"/>
    </source>
</evidence>
<evidence type="ECO:0000256" key="3">
    <source>
        <dbReference type="ARBA" id="ARBA00022448"/>
    </source>
</evidence>
<accession>A0ABS9Q8U5</accession>
<keyword evidence="3" id="KW-0813">Transport</keyword>
<comment type="subcellular location">
    <subcellularLocation>
        <location evidence="1">Cell membrane</location>
        <topology evidence="1">Multi-pass membrane protein</topology>
    </subcellularLocation>
</comment>
<dbReference type="InterPro" id="IPR002549">
    <property type="entry name" value="AI-2E-like"/>
</dbReference>
<proteinExistence type="inferred from homology"/>
<keyword evidence="10" id="KW-1185">Reference proteome</keyword>
<dbReference type="Proteomes" id="UP001201701">
    <property type="component" value="Unassembled WGS sequence"/>
</dbReference>
<keyword evidence="5 8" id="KW-0812">Transmembrane</keyword>
<evidence type="ECO:0000256" key="1">
    <source>
        <dbReference type="ARBA" id="ARBA00004651"/>
    </source>
</evidence>
<organism evidence="9 10">
    <name type="scientific">Mesorhizobium retamae</name>
    <dbReference type="NCBI Taxonomy" id="2912854"/>
    <lineage>
        <taxon>Bacteria</taxon>
        <taxon>Pseudomonadati</taxon>
        <taxon>Pseudomonadota</taxon>
        <taxon>Alphaproteobacteria</taxon>
        <taxon>Hyphomicrobiales</taxon>
        <taxon>Phyllobacteriaceae</taxon>
        <taxon>Mesorhizobium</taxon>
    </lineage>
</organism>
<sequence>MAKAALPDHDAAEAAAAAAFRRQLRFWLAGAVILVVFLYLFSDILLPFVAGMVLAYFLDPVADRLERLGLSRVMATVVILIAFIVSLVLAFVILVPVLASQMAGFAEKLPEYLTRLQALVTNFDPKWLEQRFGVDAAGLRDGLNSVLSSGFGLVTTVFQSLWSSGKALVSVVSLFVVTPVVAFYMLLDWDRMVATVDSWVPRDHVETVRQISVDINTATAGFVRGQGTLCLVLGAMYAVGLTLTGLNFGILIGLFAGLISFIPYVGSLTGLVLAIGVAIVQFWPDWTMIVAVGAVFFIGQFIEGNILSPKLVGKSVGLHPVWLMFALFAFGALFGFVGLLIAVPAAAAVAVLVRFAISRYLESPLYKGHGIEPPPLQSKRARSRRG</sequence>